<keyword evidence="1" id="KW-0732">Signal</keyword>
<sequence length="368" mass="41546">MKKIFCTFVCTSAFSIPALATTDYLFTQAKSLAKTDTKASISLGIDMVNDTVDIFDIRDSEGVKGDAGDYKGFHIKADYQISPLFNIEGAYWHREIEYGKDNNEIQTPYLALTFSPETLQTSKSAFDLKLSTWSNISDNIKKSGSTQVGNISTPLQDIQVEDIKDLQFQLDGIFSHQIDFMNQINLFTGIGYSKVSVEQLKFQATHEKLGMNGCAANVTVSSNNQYTAISTPQCDDLFTVIVEGDARDFGVDIQKDLNYDSYYASLGGSWNWRYRQFESQLAYQYQRLWRKDIDDRISKFGNSPIKDNHTFGAKFSYDFTPKLTGYLQGQLFQNNLVGYVPFLYNGVTASRLDKRYGLASIGIQYHGF</sequence>
<dbReference type="RefSeq" id="WP_163172336.1">
    <property type="nucleotide sequence ID" value="NZ_CP044463.1"/>
</dbReference>
<feature type="signal peptide" evidence="1">
    <location>
        <begin position="1"/>
        <end position="20"/>
    </location>
</feature>
<dbReference type="Proteomes" id="UP000503505">
    <property type="component" value="Chromosome"/>
</dbReference>
<evidence type="ECO:0000313" key="2">
    <source>
        <dbReference type="EMBL" id="QIC68344.1"/>
    </source>
</evidence>
<name>A0AAE6WXZ0_9GAMM</name>
<evidence type="ECO:0000256" key="1">
    <source>
        <dbReference type="SAM" id="SignalP"/>
    </source>
</evidence>
<proteinExistence type="predicted"/>
<organism evidence="2 3">
    <name type="scientific">Acinetobacter schindleri</name>
    <dbReference type="NCBI Taxonomy" id="108981"/>
    <lineage>
        <taxon>Bacteria</taxon>
        <taxon>Pseudomonadati</taxon>
        <taxon>Pseudomonadota</taxon>
        <taxon>Gammaproteobacteria</taxon>
        <taxon>Moraxellales</taxon>
        <taxon>Moraxellaceae</taxon>
        <taxon>Acinetobacter</taxon>
    </lineage>
</organism>
<feature type="chain" id="PRO_5041935503" description="DUF3570 domain-containing protein" evidence="1">
    <location>
        <begin position="21"/>
        <end position="368"/>
    </location>
</feature>
<reference evidence="2 3" key="1">
    <citation type="submission" date="2019-09" db="EMBL/GenBank/DDBJ databases">
        <title>Non-baumannii Acinetobacter spp. carrying blaNDM-1 isolated in China.</title>
        <authorList>
            <person name="Cui C."/>
            <person name="Chen C."/>
            <person name="Sun J."/>
            <person name="Liu Y."/>
        </authorList>
    </citation>
    <scope>NUCLEOTIDE SEQUENCE [LARGE SCALE GENOMIC DNA]</scope>
    <source>
        <strain evidence="2 3">HZE23-1</strain>
    </source>
</reference>
<evidence type="ECO:0008006" key="4">
    <source>
        <dbReference type="Google" id="ProtNLM"/>
    </source>
</evidence>
<dbReference type="EMBL" id="CP044463">
    <property type="protein sequence ID" value="QIC68344.1"/>
    <property type="molecule type" value="Genomic_DNA"/>
</dbReference>
<evidence type="ECO:0000313" key="3">
    <source>
        <dbReference type="Proteomes" id="UP000503505"/>
    </source>
</evidence>
<accession>A0AAE6WXZ0</accession>
<gene>
    <name evidence="2" type="ORF">FSC10_13660</name>
</gene>
<dbReference type="SUPFAM" id="SSF56935">
    <property type="entry name" value="Porins"/>
    <property type="match status" value="1"/>
</dbReference>
<protein>
    <recommendedName>
        <fullName evidence="4">DUF3570 domain-containing protein</fullName>
    </recommendedName>
</protein>
<dbReference type="AlphaFoldDB" id="A0AAE6WXZ0"/>